<dbReference type="Gene3D" id="2.40.380.10">
    <property type="entry name" value="FomD-like"/>
    <property type="match status" value="1"/>
</dbReference>
<dbReference type="RefSeq" id="WP_285332394.1">
    <property type="nucleotide sequence ID" value="NZ_JASODW010000001.1"/>
</dbReference>
<dbReference type="InterPro" id="IPR035930">
    <property type="entry name" value="FomD-like_sf"/>
</dbReference>
<dbReference type="EMBL" id="JASODW010000001">
    <property type="protein sequence ID" value="MDK6274426.1"/>
    <property type="molecule type" value="Genomic_DNA"/>
</dbReference>
<accession>A0AAP4C5R2</accession>
<sequence>MKAGIPKGLARNPEDVVVGEPIVTRAWKFDGSPHWVTYGLCVGQDADGVWVYQPQGIFVSRPGVAFFAREDAVVLVPRVGEWVATFYPGGHRRGLKLYIDVSTGIGWRRLGDGGWEMNSIDMDLDVIDRSTTGVYLDDEDEFAEHQVSMGYPQELIAAMSREASELLERVGQKLAPFDGRVEERFAQGRAMVEAEGK</sequence>
<dbReference type="Proteomes" id="UP001240483">
    <property type="component" value="Unassembled WGS sequence"/>
</dbReference>
<feature type="domain" description="DUF402" evidence="1">
    <location>
        <begin position="52"/>
        <end position="170"/>
    </location>
</feature>
<comment type="caution">
    <text evidence="2">The sequence shown here is derived from an EMBL/GenBank/DDBJ whole genome shotgun (WGS) entry which is preliminary data.</text>
</comment>
<reference evidence="2" key="1">
    <citation type="submission" date="2023-05" db="EMBL/GenBank/DDBJ databases">
        <title>Cataloging the Phylogenetic Diversity of Human Bladder Bacteria.</title>
        <authorList>
            <person name="Du J."/>
        </authorList>
    </citation>
    <scope>NUCLEOTIDE SEQUENCE</scope>
    <source>
        <strain evidence="2">UMB9978</strain>
    </source>
</reference>
<proteinExistence type="predicted"/>
<evidence type="ECO:0000313" key="3">
    <source>
        <dbReference type="Proteomes" id="UP001240483"/>
    </source>
</evidence>
<protein>
    <submittedName>
        <fullName evidence="2">DUF402 domain-containing protein</fullName>
    </submittedName>
</protein>
<evidence type="ECO:0000313" key="2">
    <source>
        <dbReference type="EMBL" id="MDK6274426.1"/>
    </source>
</evidence>
<dbReference type="AlphaFoldDB" id="A0AAP4C5R2"/>
<dbReference type="SUPFAM" id="SSF159234">
    <property type="entry name" value="FomD-like"/>
    <property type="match status" value="1"/>
</dbReference>
<gene>
    <name evidence="2" type="ORF">QP116_01495</name>
</gene>
<dbReference type="Pfam" id="PF04167">
    <property type="entry name" value="DUF402"/>
    <property type="match status" value="1"/>
</dbReference>
<dbReference type="InterPro" id="IPR007295">
    <property type="entry name" value="DUF402"/>
</dbReference>
<evidence type="ECO:0000259" key="1">
    <source>
        <dbReference type="Pfam" id="PF04167"/>
    </source>
</evidence>
<organism evidence="2 3">
    <name type="scientific">Pseudoglutamicibacter cumminsii</name>
    <dbReference type="NCBI Taxonomy" id="156979"/>
    <lineage>
        <taxon>Bacteria</taxon>
        <taxon>Bacillati</taxon>
        <taxon>Actinomycetota</taxon>
        <taxon>Actinomycetes</taxon>
        <taxon>Micrococcales</taxon>
        <taxon>Micrococcaceae</taxon>
        <taxon>Pseudoglutamicibacter</taxon>
    </lineage>
</organism>
<name>A0AAP4C5R2_9MICC</name>